<evidence type="ECO:0000259" key="12">
    <source>
        <dbReference type="PROSITE" id="PS51192"/>
    </source>
</evidence>
<name>S8EBE3_FOMSC</name>
<accession>S8EBE3</accession>
<dbReference type="CDD" id="cd18787">
    <property type="entry name" value="SF2_C_DEAD"/>
    <property type="match status" value="1"/>
</dbReference>
<feature type="compositionally biased region" description="Basic residues" evidence="11">
    <location>
        <begin position="759"/>
        <end position="768"/>
    </location>
</feature>
<dbReference type="AlphaFoldDB" id="S8EBE3"/>
<proteinExistence type="inferred from homology"/>
<evidence type="ECO:0000256" key="3">
    <source>
        <dbReference type="ARBA" id="ARBA00022741"/>
    </source>
</evidence>
<protein>
    <recommendedName>
        <fullName evidence="10">ATP-dependent RNA helicase</fullName>
        <ecNumber evidence="10">3.6.4.13</ecNumber>
    </recommendedName>
</protein>
<keyword evidence="3 9" id="KW-0547">Nucleotide-binding</keyword>
<dbReference type="PANTHER" id="PTHR24031">
    <property type="entry name" value="RNA HELICASE"/>
    <property type="match status" value="1"/>
</dbReference>
<dbReference type="InterPro" id="IPR000629">
    <property type="entry name" value="RNA-helicase_DEAD-box_CS"/>
</dbReference>
<evidence type="ECO:0000256" key="1">
    <source>
        <dbReference type="ARBA" id="ARBA00004604"/>
    </source>
</evidence>
<evidence type="ECO:0000313" key="16">
    <source>
        <dbReference type="Proteomes" id="UP000015241"/>
    </source>
</evidence>
<dbReference type="STRING" id="743788.S8EBE3"/>
<evidence type="ECO:0000256" key="7">
    <source>
        <dbReference type="ARBA" id="ARBA00022884"/>
    </source>
</evidence>
<dbReference type="Pfam" id="PF00270">
    <property type="entry name" value="DEAD"/>
    <property type="match status" value="2"/>
</dbReference>
<dbReference type="GO" id="GO:0005730">
    <property type="term" value="C:nucleolus"/>
    <property type="evidence" value="ECO:0007669"/>
    <property type="project" value="UniProtKB-SubCell"/>
</dbReference>
<dbReference type="InterPro" id="IPR011545">
    <property type="entry name" value="DEAD/DEAH_box_helicase_dom"/>
</dbReference>
<feature type="region of interest" description="Disordered" evidence="11">
    <location>
        <begin position="248"/>
        <end position="293"/>
    </location>
</feature>
<evidence type="ECO:0000256" key="5">
    <source>
        <dbReference type="ARBA" id="ARBA00022806"/>
    </source>
</evidence>
<keyword evidence="4 9" id="KW-0378">Hydrolase</keyword>
<evidence type="ECO:0000256" key="8">
    <source>
        <dbReference type="PROSITE-ProRule" id="PRU00552"/>
    </source>
</evidence>
<feature type="domain" description="DEAD-box RNA helicase Q" evidence="14">
    <location>
        <begin position="138"/>
        <end position="166"/>
    </location>
</feature>
<dbReference type="EMBL" id="KE504148">
    <property type="protein sequence ID" value="EPT00604.1"/>
    <property type="molecule type" value="Genomic_DNA"/>
</dbReference>
<keyword evidence="6 9" id="KW-0067">ATP-binding</keyword>
<comment type="catalytic activity">
    <reaction evidence="10">
        <text>ATP + H2O = ADP + phosphate + H(+)</text>
        <dbReference type="Rhea" id="RHEA:13065"/>
        <dbReference type="ChEBI" id="CHEBI:15377"/>
        <dbReference type="ChEBI" id="CHEBI:15378"/>
        <dbReference type="ChEBI" id="CHEBI:30616"/>
        <dbReference type="ChEBI" id="CHEBI:43474"/>
        <dbReference type="ChEBI" id="CHEBI:456216"/>
        <dbReference type="EC" id="3.6.4.13"/>
    </reaction>
</comment>
<dbReference type="SUPFAM" id="SSF52540">
    <property type="entry name" value="P-loop containing nucleoside triphosphate hydrolases"/>
    <property type="match status" value="1"/>
</dbReference>
<dbReference type="PROSITE" id="PS00039">
    <property type="entry name" value="DEAD_ATP_HELICASE"/>
    <property type="match status" value="1"/>
</dbReference>
<comment type="subcellular location">
    <subcellularLocation>
        <location evidence="1">Nucleus</location>
        <location evidence="1">Nucleolus</location>
    </subcellularLocation>
</comment>
<dbReference type="SMART" id="SM00490">
    <property type="entry name" value="HELICc"/>
    <property type="match status" value="1"/>
</dbReference>
<dbReference type="Proteomes" id="UP000015241">
    <property type="component" value="Unassembled WGS sequence"/>
</dbReference>
<feature type="compositionally biased region" description="Basic and acidic residues" evidence="11">
    <location>
        <begin position="276"/>
        <end position="285"/>
    </location>
</feature>
<evidence type="ECO:0000256" key="9">
    <source>
        <dbReference type="RuleBase" id="RU000492"/>
    </source>
</evidence>
<keyword evidence="7 10" id="KW-0694">RNA-binding</keyword>
<dbReference type="Pfam" id="PF00271">
    <property type="entry name" value="Helicase_C"/>
    <property type="match status" value="1"/>
</dbReference>
<dbReference type="GO" id="GO:0003724">
    <property type="term" value="F:RNA helicase activity"/>
    <property type="evidence" value="ECO:0007669"/>
    <property type="project" value="UniProtKB-EC"/>
</dbReference>
<dbReference type="InterPro" id="IPR027417">
    <property type="entry name" value="P-loop_NTPase"/>
</dbReference>
<dbReference type="EC" id="3.6.4.13" evidence="10"/>
<sequence length="785" mass="86792">MSSKPVAGAKRKVNPSKLAARKKAKTTHLSVDQLPWKSVARPREANASGELDGMLELEEVSDVEVVYDETEGGKIVRFKVVSEPADKMDVEAEGEEAKGVDGEPVAESLTSSARDIASSSKDVTEVEDIPFDVDGMLPEWSRFSLHDQLARALYAQHFTRPTPIQSQALPLALANRDVVGVAETGSGKTLAYGLPILDHLLKQASKTSGSPAKERRPVRALVLTPTRELALQVSSHLNACLNSVDTSSLDVKQEEQDDTGLPARSQPKKKGKQKVKSKEPSEPTKRRGPPPVSVAAIVGGMSAQKQRRILSRGVDVLVATPGRLWDIIQQDDALAGQIEKLRFLVLDEADRMIETGHFAEMESILRLTLRQSQDDEIEREPSSGLQPDNDDPEESKAGVKEGEMQTFIFSATLSKDLQKNFKKRSRPYKNKKGKPASTLADDLLMRLDFRDPTPAVVDIAPQGGVVATLQESKIECLMTDKDAYLYYFLLRYPGRTLVFLSSIDGIRRLLQIMTLLDIPAFPLHSQLEQRQRLKNLDRRFKSSPRGVLLATDVAARGLDVPAVDHVVHYQAPRTADTYVHRNGRTARAARKGFSLLMVAPDERRLVRALMGNLQRNEDEIPEMPVELYMLDKLKARVALAREIDTAQHRVRKEKHEKNWLKEAAEAMEIELDSDLDVCVEEQESAPTKAQRKAADTKVSVLKAQLKNMLAQPLVAKGVSTSYITSGAVSIADDMLAGNFHETMVGLKKVEAGTDLVAAKKRKPKQKKAPVKEEDGDFEEWAGISD</sequence>
<feature type="compositionally biased region" description="Basic residues" evidence="11">
    <location>
        <begin position="9"/>
        <end position="26"/>
    </location>
</feature>
<feature type="region of interest" description="Disordered" evidence="11">
    <location>
        <begin position="373"/>
        <end position="399"/>
    </location>
</feature>
<dbReference type="SMART" id="SM00487">
    <property type="entry name" value="DEXDc"/>
    <property type="match status" value="1"/>
</dbReference>
<dbReference type="PROSITE" id="PS51195">
    <property type="entry name" value="Q_MOTIF"/>
    <property type="match status" value="1"/>
</dbReference>
<comment type="function">
    <text evidence="10">RNA helicase.</text>
</comment>
<evidence type="ECO:0000313" key="15">
    <source>
        <dbReference type="EMBL" id="EPT00604.1"/>
    </source>
</evidence>
<feature type="domain" description="Helicase ATP-binding" evidence="12">
    <location>
        <begin position="169"/>
        <end position="431"/>
    </location>
</feature>
<keyword evidence="5 9" id="KW-0347">Helicase</keyword>
<reference evidence="15 16" key="1">
    <citation type="journal article" date="2012" name="Science">
        <title>The Paleozoic origin of enzymatic lignin decomposition reconstructed from 31 fungal genomes.</title>
        <authorList>
            <person name="Floudas D."/>
            <person name="Binder M."/>
            <person name="Riley R."/>
            <person name="Barry K."/>
            <person name="Blanchette R.A."/>
            <person name="Henrissat B."/>
            <person name="Martinez A.T."/>
            <person name="Otillar R."/>
            <person name="Spatafora J.W."/>
            <person name="Yadav J.S."/>
            <person name="Aerts A."/>
            <person name="Benoit I."/>
            <person name="Boyd A."/>
            <person name="Carlson A."/>
            <person name="Copeland A."/>
            <person name="Coutinho P.M."/>
            <person name="de Vries R.P."/>
            <person name="Ferreira P."/>
            <person name="Findley K."/>
            <person name="Foster B."/>
            <person name="Gaskell J."/>
            <person name="Glotzer D."/>
            <person name="Gorecki P."/>
            <person name="Heitman J."/>
            <person name="Hesse C."/>
            <person name="Hori C."/>
            <person name="Igarashi K."/>
            <person name="Jurgens J.A."/>
            <person name="Kallen N."/>
            <person name="Kersten P."/>
            <person name="Kohler A."/>
            <person name="Kuees U."/>
            <person name="Kumar T.K.A."/>
            <person name="Kuo A."/>
            <person name="LaButti K."/>
            <person name="Larrondo L.F."/>
            <person name="Lindquist E."/>
            <person name="Ling A."/>
            <person name="Lombard V."/>
            <person name="Lucas S."/>
            <person name="Lundell T."/>
            <person name="Martin R."/>
            <person name="McLaughlin D.J."/>
            <person name="Morgenstern I."/>
            <person name="Morin E."/>
            <person name="Murat C."/>
            <person name="Nagy L.G."/>
            <person name="Nolan M."/>
            <person name="Ohm R.A."/>
            <person name="Patyshakuliyeva A."/>
            <person name="Rokas A."/>
            <person name="Ruiz-Duenas F.J."/>
            <person name="Sabat G."/>
            <person name="Salamov A."/>
            <person name="Samejima M."/>
            <person name="Schmutz J."/>
            <person name="Slot J.C."/>
            <person name="St John F."/>
            <person name="Stenlid J."/>
            <person name="Sun H."/>
            <person name="Sun S."/>
            <person name="Syed K."/>
            <person name="Tsang A."/>
            <person name="Wiebenga A."/>
            <person name="Young D."/>
            <person name="Pisabarro A."/>
            <person name="Eastwood D.C."/>
            <person name="Martin F."/>
            <person name="Cullen D."/>
            <person name="Grigoriev I.V."/>
            <person name="Hibbett D.S."/>
        </authorList>
    </citation>
    <scope>NUCLEOTIDE SEQUENCE</scope>
    <source>
        <strain evidence="16">FP-58527</strain>
    </source>
</reference>
<keyword evidence="2" id="KW-0698">rRNA processing</keyword>
<evidence type="ECO:0000259" key="14">
    <source>
        <dbReference type="PROSITE" id="PS51195"/>
    </source>
</evidence>
<evidence type="ECO:0000259" key="13">
    <source>
        <dbReference type="PROSITE" id="PS51194"/>
    </source>
</evidence>
<dbReference type="PROSITE" id="PS51194">
    <property type="entry name" value="HELICASE_CTER"/>
    <property type="match status" value="1"/>
</dbReference>
<dbReference type="HOGENOM" id="CLU_003041_13_0_1"/>
<dbReference type="GO" id="GO:0005524">
    <property type="term" value="F:ATP binding"/>
    <property type="evidence" value="ECO:0007669"/>
    <property type="project" value="UniProtKB-UniRule"/>
</dbReference>
<organism evidence="15 16">
    <name type="scientific">Fomitopsis schrenkii</name>
    <name type="common">Brown rot fungus</name>
    <dbReference type="NCBI Taxonomy" id="2126942"/>
    <lineage>
        <taxon>Eukaryota</taxon>
        <taxon>Fungi</taxon>
        <taxon>Dikarya</taxon>
        <taxon>Basidiomycota</taxon>
        <taxon>Agaricomycotina</taxon>
        <taxon>Agaricomycetes</taxon>
        <taxon>Polyporales</taxon>
        <taxon>Fomitopsis</taxon>
    </lineage>
</organism>
<feature type="region of interest" description="Disordered" evidence="11">
    <location>
        <begin position="759"/>
        <end position="785"/>
    </location>
</feature>
<dbReference type="GO" id="GO:0016787">
    <property type="term" value="F:hydrolase activity"/>
    <property type="evidence" value="ECO:0007669"/>
    <property type="project" value="UniProtKB-KW"/>
</dbReference>
<dbReference type="GO" id="GO:0006364">
    <property type="term" value="P:rRNA processing"/>
    <property type="evidence" value="ECO:0007669"/>
    <property type="project" value="UniProtKB-KW"/>
</dbReference>
<feature type="compositionally biased region" description="Basic residues" evidence="11">
    <location>
        <begin position="266"/>
        <end position="275"/>
    </location>
</feature>
<evidence type="ECO:0000256" key="2">
    <source>
        <dbReference type="ARBA" id="ARBA00022552"/>
    </source>
</evidence>
<dbReference type="InterPro" id="IPR014014">
    <property type="entry name" value="RNA_helicase_DEAD_Q_motif"/>
</dbReference>
<evidence type="ECO:0000256" key="6">
    <source>
        <dbReference type="ARBA" id="ARBA00022840"/>
    </source>
</evidence>
<dbReference type="InterPro" id="IPR001650">
    <property type="entry name" value="Helicase_C-like"/>
</dbReference>
<feature type="region of interest" description="Disordered" evidence="11">
    <location>
        <begin position="1"/>
        <end position="31"/>
    </location>
</feature>
<dbReference type="Gene3D" id="3.40.50.300">
    <property type="entry name" value="P-loop containing nucleotide triphosphate hydrolases"/>
    <property type="match status" value="2"/>
</dbReference>
<feature type="domain" description="Helicase C-terminal" evidence="13">
    <location>
        <begin position="484"/>
        <end position="628"/>
    </location>
</feature>
<dbReference type="eggNOG" id="KOG0347">
    <property type="taxonomic scope" value="Eukaryota"/>
</dbReference>
<evidence type="ECO:0000256" key="10">
    <source>
        <dbReference type="RuleBase" id="RU365068"/>
    </source>
</evidence>
<comment type="similarity">
    <text evidence="9">Belongs to the DEAD box helicase family.</text>
</comment>
<dbReference type="FunCoup" id="S8EBE3">
    <property type="interactions" value="552"/>
</dbReference>
<dbReference type="GO" id="GO:0003723">
    <property type="term" value="F:RNA binding"/>
    <property type="evidence" value="ECO:0007669"/>
    <property type="project" value="UniProtKB-UniRule"/>
</dbReference>
<feature type="short sequence motif" description="Q motif" evidence="8">
    <location>
        <begin position="138"/>
        <end position="166"/>
    </location>
</feature>
<gene>
    <name evidence="15" type="ORF">FOMPIDRAFT_1162967</name>
</gene>
<dbReference type="OrthoDB" id="4310724at2759"/>
<dbReference type="InParanoid" id="S8EBE3"/>
<evidence type="ECO:0000256" key="4">
    <source>
        <dbReference type="ARBA" id="ARBA00022801"/>
    </source>
</evidence>
<keyword evidence="16" id="KW-1185">Reference proteome</keyword>
<comment type="domain">
    <text evidence="10">The Q motif is unique to and characteristic of the DEAD box family of RNA helicases and controls ATP binding and hydrolysis.</text>
</comment>
<dbReference type="PROSITE" id="PS51192">
    <property type="entry name" value="HELICASE_ATP_BIND_1"/>
    <property type="match status" value="1"/>
</dbReference>
<evidence type="ECO:0000256" key="11">
    <source>
        <dbReference type="SAM" id="MobiDB-lite"/>
    </source>
</evidence>
<dbReference type="InterPro" id="IPR014001">
    <property type="entry name" value="Helicase_ATP-bd"/>
</dbReference>